<feature type="transmembrane region" description="Helical" evidence="5">
    <location>
        <begin position="344"/>
        <end position="363"/>
    </location>
</feature>
<evidence type="ECO:0000259" key="6">
    <source>
        <dbReference type="Pfam" id="PF01490"/>
    </source>
</evidence>
<evidence type="ECO:0000256" key="4">
    <source>
        <dbReference type="ARBA" id="ARBA00023136"/>
    </source>
</evidence>
<feature type="transmembrane region" description="Helical" evidence="5">
    <location>
        <begin position="209"/>
        <end position="231"/>
    </location>
</feature>
<feature type="domain" description="Amino acid transporter transmembrane" evidence="6">
    <location>
        <begin position="47"/>
        <end position="399"/>
    </location>
</feature>
<dbReference type="STRING" id="2903.R1DU76"/>
<reference evidence="7" key="2">
    <citation type="submission" date="2024-10" db="UniProtKB">
        <authorList>
            <consortium name="EnsemblProtists"/>
        </authorList>
    </citation>
    <scope>IDENTIFICATION</scope>
</reference>
<dbReference type="HOGENOM" id="CLU_644704_0_0_1"/>
<keyword evidence="3 5" id="KW-1133">Transmembrane helix</keyword>
<evidence type="ECO:0000256" key="5">
    <source>
        <dbReference type="SAM" id="Phobius"/>
    </source>
</evidence>
<dbReference type="OMA" id="HIWSARG"/>
<sequence>MPHRAILRSLLLASNFLRGMVPSSKGNPAKIQNVGKERPAPGGALNHVVFVIGAALTYVIVAADNVTSTFPQIPRKVFLLASACYYVPLCFLRSMDSLRIVSLLSVSCLMLAVTTILSFYVAPSLLDPCGGQGVSDPPASSVFMSSPCKAACLDDPAGTCTSEIVLLGSTAQCFGKLPSFILAYFCVHNTFTILAELEEPTPVRKAKTVGLAMALIFSFYSIVATAGYLTFGSLVSSNVLNSYPADSVAVAAVRVALAVAVLSTVPLQAYPSRLNVVSVIEMCTKRKEERIGPQRSIKMTISSSLSTNLPATLATFSTVISLKEAPETEALGDSLFITSTLDRVAVLAYVSVVVGIALFVSDLGTVVDFLGSTSGDLIFLIVPSVTFILAGEKLRTAIRAPITWAAAALGLLGVAVMAKFLADKFV</sequence>
<organism evidence="7 8">
    <name type="scientific">Emiliania huxleyi (strain CCMP1516)</name>
    <dbReference type="NCBI Taxonomy" id="280463"/>
    <lineage>
        <taxon>Eukaryota</taxon>
        <taxon>Haptista</taxon>
        <taxon>Haptophyta</taxon>
        <taxon>Prymnesiophyceae</taxon>
        <taxon>Isochrysidales</taxon>
        <taxon>Noelaerhabdaceae</taxon>
        <taxon>Emiliania</taxon>
    </lineage>
</organism>
<evidence type="ECO:0000256" key="1">
    <source>
        <dbReference type="ARBA" id="ARBA00004141"/>
    </source>
</evidence>
<keyword evidence="4 5" id="KW-0472">Membrane</keyword>
<dbReference type="GeneID" id="19046021"/>
<dbReference type="Proteomes" id="UP000013827">
    <property type="component" value="Unassembled WGS sequence"/>
</dbReference>
<dbReference type="RefSeq" id="XP_005770449.1">
    <property type="nucleotide sequence ID" value="XM_005770392.1"/>
</dbReference>
<feature type="transmembrane region" description="Helical" evidence="5">
    <location>
        <begin position="103"/>
        <end position="122"/>
    </location>
</feature>
<accession>A0A0D3J3D5</accession>
<feature type="transmembrane region" description="Helical" evidence="5">
    <location>
        <begin position="73"/>
        <end position="91"/>
    </location>
</feature>
<comment type="subcellular location">
    <subcellularLocation>
        <location evidence="1">Membrane</location>
        <topology evidence="1">Multi-pass membrane protein</topology>
    </subcellularLocation>
</comment>
<name>A0A0D3J3D5_EMIH1</name>
<dbReference type="InterPro" id="IPR013057">
    <property type="entry name" value="AA_transpt_TM"/>
</dbReference>
<dbReference type="AlphaFoldDB" id="A0A0D3J3D5"/>
<evidence type="ECO:0000313" key="7">
    <source>
        <dbReference type="EnsemblProtists" id="EOD18020"/>
    </source>
</evidence>
<keyword evidence="8" id="KW-1185">Reference proteome</keyword>
<dbReference type="KEGG" id="ehx:EMIHUDRAFT_196046"/>
<dbReference type="Pfam" id="PF01490">
    <property type="entry name" value="Aa_trans"/>
    <property type="match status" value="1"/>
</dbReference>
<feature type="transmembrane region" description="Helical" evidence="5">
    <location>
        <begin position="402"/>
        <end position="422"/>
    </location>
</feature>
<reference evidence="8" key="1">
    <citation type="journal article" date="2013" name="Nature">
        <title>Pan genome of the phytoplankton Emiliania underpins its global distribution.</title>
        <authorList>
            <person name="Read B.A."/>
            <person name="Kegel J."/>
            <person name="Klute M.J."/>
            <person name="Kuo A."/>
            <person name="Lefebvre S.C."/>
            <person name="Maumus F."/>
            <person name="Mayer C."/>
            <person name="Miller J."/>
            <person name="Monier A."/>
            <person name="Salamov A."/>
            <person name="Young J."/>
            <person name="Aguilar M."/>
            <person name="Claverie J.M."/>
            <person name="Frickenhaus S."/>
            <person name="Gonzalez K."/>
            <person name="Herman E.K."/>
            <person name="Lin Y.C."/>
            <person name="Napier J."/>
            <person name="Ogata H."/>
            <person name="Sarno A.F."/>
            <person name="Shmutz J."/>
            <person name="Schroeder D."/>
            <person name="de Vargas C."/>
            <person name="Verret F."/>
            <person name="von Dassow P."/>
            <person name="Valentin K."/>
            <person name="Van de Peer Y."/>
            <person name="Wheeler G."/>
            <person name="Dacks J.B."/>
            <person name="Delwiche C.F."/>
            <person name="Dyhrman S.T."/>
            <person name="Glockner G."/>
            <person name="John U."/>
            <person name="Richards T."/>
            <person name="Worden A.Z."/>
            <person name="Zhang X."/>
            <person name="Grigoriev I.V."/>
            <person name="Allen A.E."/>
            <person name="Bidle K."/>
            <person name="Borodovsky M."/>
            <person name="Bowler C."/>
            <person name="Brownlee C."/>
            <person name="Cock J.M."/>
            <person name="Elias M."/>
            <person name="Gladyshev V.N."/>
            <person name="Groth M."/>
            <person name="Guda C."/>
            <person name="Hadaegh A."/>
            <person name="Iglesias-Rodriguez M.D."/>
            <person name="Jenkins J."/>
            <person name="Jones B.M."/>
            <person name="Lawson T."/>
            <person name="Leese F."/>
            <person name="Lindquist E."/>
            <person name="Lobanov A."/>
            <person name="Lomsadze A."/>
            <person name="Malik S.B."/>
            <person name="Marsh M.E."/>
            <person name="Mackinder L."/>
            <person name="Mock T."/>
            <person name="Mueller-Roeber B."/>
            <person name="Pagarete A."/>
            <person name="Parker M."/>
            <person name="Probert I."/>
            <person name="Quesneville H."/>
            <person name="Raines C."/>
            <person name="Rensing S.A."/>
            <person name="Riano-Pachon D.M."/>
            <person name="Richier S."/>
            <person name="Rokitta S."/>
            <person name="Shiraiwa Y."/>
            <person name="Soanes D.M."/>
            <person name="van der Giezen M."/>
            <person name="Wahlund T.M."/>
            <person name="Williams B."/>
            <person name="Wilson W."/>
            <person name="Wolfe G."/>
            <person name="Wurch L.L."/>
        </authorList>
    </citation>
    <scope>NUCLEOTIDE SEQUENCE</scope>
</reference>
<feature type="transmembrane region" description="Helical" evidence="5">
    <location>
        <begin position="251"/>
        <end position="270"/>
    </location>
</feature>
<dbReference type="eggNOG" id="KOG1305">
    <property type="taxonomic scope" value="Eukaryota"/>
</dbReference>
<evidence type="ECO:0000256" key="3">
    <source>
        <dbReference type="ARBA" id="ARBA00022989"/>
    </source>
</evidence>
<protein>
    <recommendedName>
        <fullName evidence="6">Amino acid transporter transmembrane domain-containing protein</fullName>
    </recommendedName>
</protein>
<proteinExistence type="predicted"/>
<dbReference type="PaxDb" id="2903-EOD18020"/>
<evidence type="ECO:0000313" key="8">
    <source>
        <dbReference type="Proteomes" id="UP000013827"/>
    </source>
</evidence>
<dbReference type="GO" id="GO:0016020">
    <property type="term" value="C:membrane"/>
    <property type="evidence" value="ECO:0007669"/>
    <property type="project" value="UniProtKB-SubCell"/>
</dbReference>
<dbReference type="EnsemblProtists" id="EOD18020">
    <property type="protein sequence ID" value="EOD18020"/>
    <property type="gene ID" value="EMIHUDRAFT_196046"/>
</dbReference>
<evidence type="ECO:0000256" key="2">
    <source>
        <dbReference type="ARBA" id="ARBA00022692"/>
    </source>
</evidence>
<feature type="transmembrane region" description="Helical" evidence="5">
    <location>
        <begin position="44"/>
        <end position="61"/>
    </location>
</feature>
<dbReference type="GO" id="GO:0015179">
    <property type="term" value="F:L-amino acid transmembrane transporter activity"/>
    <property type="evidence" value="ECO:0007669"/>
    <property type="project" value="TreeGrafter"/>
</dbReference>
<keyword evidence="2 5" id="KW-0812">Transmembrane</keyword>
<dbReference type="PANTHER" id="PTHR22950">
    <property type="entry name" value="AMINO ACID TRANSPORTER"/>
    <property type="match status" value="1"/>
</dbReference>